<feature type="region of interest" description="Disordered" evidence="2">
    <location>
        <begin position="111"/>
        <end position="134"/>
    </location>
</feature>
<dbReference type="EMBL" id="RJVO01000001">
    <property type="protein sequence ID" value="ROH93109.1"/>
    <property type="molecule type" value="Genomic_DNA"/>
</dbReference>
<feature type="region of interest" description="Disordered" evidence="2">
    <location>
        <begin position="173"/>
        <end position="208"/>
    </location>
</feature>
<organism evidence="3 4">
    <name type="scientific">Stagnimonas aquatica</name>
    <dbReference type="NCBI Taxonomy" id="2689987"/>
    <lineage>
        <taxon>Bacteria</taxon>
        <taxon>Pseudomonadati</taxon>
        <taxon>Pseudomonadota</taxon>
        <taxon>Gammaproteobacteria</taxon>
        <taxon>Nevskiales</taxon>
        <taxon>Nevskiaceae</taxon>
        <taxon>Stagnimonas</taxon>
    </lineage>
</organism>
<dbReference type="InParanoid" id="A0A3N0VK30"/>
<dbReference type="Proteomes" id="UP000282106">
    <property type="component" value="Unassembled WGS sequence"/>
</dbReference>
<evidence type="ECO:0000313" key="4">
    <source>
        <dbReference type="Proteomes" id="UP000282106"/>
    </source>
</evidence>
<keyword evidence="1" id="KW-0175">Coiled coil</keyword>
<evidence type="ECO:0000256" key="1">
    <source>
        <dbReference type="SAM" id="Coils"/>
    </source>
</evidence>
<protein>
    <submittedName>
        <fullName evidence="3">Uncharacterized protein</fullName>
    </submittedName>
</protein>
<accession>A0A3N0VK30</accession>
<gene>
    <name evidence="3" type="ORF">ED208_00815</name>
</gene>
<dbReference type="RefSeq" id="WP_123209961.1">
    <property type="nucleotide sequence ID" value="NZ_RJVO01000001.1"/>
</dbReference>
<evidence type="ECO:0000256" key="2">
    <source>
        <dbReference type="SAM" id="MobiDB-lite"/>
    </source>
</evidence>
<dbReference type="PROSITE" id="PS51257">
    <property type="entry name" value="PROKAR_LIPOPROTEIN"/>
    <property type="match status" value="1"/>
</dbReference>
<sequence>MNKGIALAGSLSLVSLAGCKALHQAPLVYSSGVIIGVSVTASPAESYTPSLTVGLKQLDAAYVPVMVALDCDDVIDALNKADDGLDINGARHPGFSGTEMFVKALERCSPAPVQADNEQSKDDGSSSGESRQLAELKKLVAASESEKIKRDKAIEDHGQAYKAVADAEAAEALTSSQLAPSEPRCDKGDEGGIAAASKDQASTNGSATASVQAAGEVLPTCDSSGYRAARDKYDSELEIYKKLEVAKKAATNSVGEKKSQLAAANLSVKAAEASVQAADKELFDFLRENRDVLSTAIRRAQAETKHDAYSVYGTFAADTGASTAGPRSSASTGNASAESVLKVGKVFSTGVASQNLTQGLQEFYGKRGVTDALVAAYDKCLTTVELVRGKRIAELEKRQPVPDETARKAESDQINNGFKTDLVACGQLVVAGERQPAAADPGAKSD</sequence>
<proteinExistence type="predicted"/>
<dbReference type="AlphaFoldDB" id="A0A3N0VK30"/>
<feature type="compositionally biased region" description="Polar residues" evidence="2">
    <location>
        <begin position="199"/>
        <end position="208"/>
    </location>
</feature>
<evidence type="ECO:0000313" key="3">
    <source>
        <dbReference type="EMBL" id="ROH93109.1"/>
    </source>
</evidence>
<keyword evidence="4" id="KW-1185">Reference proteome</keyword>
<reference evidence="3 4" key="1">
    <citation type="submission" date="2018-10" db="EMBL/GenBank/DDBJ databases">
        <authorList>
            <person name="Chen W.-M."/>
        </authorList>
    </citation>
    <scope>NUCLEOTIDE SEQUENCE [LARGE SCALE GENOMIC DNA]</scope>
    <source>
        <strain evidence="3 4">THS-13</strain>
    </source>
</reference>
<name>A0A3N0VK30_9GAMM</name>
<comment type="caution">
    <text evidence="3">The sequence shown here is derived from an EMBL/GenBank/DDBJ whole genome shotgun (WGS) entry which is preliminary data.</text>
</comment>
<feature type="coiled-coil region" evidence="1">
    <location>
        <begin position="261"/>
        <end position="303"/>
    </location>
</feature>